<evidence type="ECO:0000256" key="1">
    <source>
        <dbReference type="ARBA" id="ARBA00022490"/>
    </source>
</evidence>
<feature type="active site" description="Cysteine persulfide intermediate" evidence="3">
    <location>
        <position position="125"/>
    </location>
</feature>
<dbReference type="PANTHER" id="PTHR30592">
    <property type="entry name" value="FORMATE DEHYDROGENASE"/>
    <property type="match status" value="1"/>
</dbReference>
<organism evidence="4 5">
    <name type="scientific">Corynebacterium spheniscorum</name>
    <dbReference type="NCBI Taxonomy" id="185761"/>
    <lineage>
        <taxon>Bacteria</taxon>
        <taxon>Bacillati</taxon>
        <taxon>Actinomycetota</taxon>
        <taxon>Actinomycetes</taxon>
        <taxon>Mycobacteriales</taxon>
        <taxon>Corynebacteriaceae</taxon>
        <taxon>Corynebacterium</taxon>
    </lineage>
</organism>
<dbReference type="GO" id="GO:0006777">
    <property type="term" value="P:Mo-molybdopterin cofactor biosynthetic process"/>
    <property type="evidence" value="ECO:0007669"/>
    <property type="project" value="UniProtKB-UniRule"/>
</dbReference>
<evidence type="ECO:0000313" key="4">
    <source>
        <dbReference type="EMBL" id="SFG16612.1"/>
    </source>
</evidence>
<comment type="similarity">
    <text evidence="3">Belongs to the FdhD family.</text>
</comment>
<accession>A0A1I2PKC5</accession>
<gene>
    <name evidence="3" type="primary">fdhD</name>
    <name evidence="4" type="ORF">SAMN05660282_00104</name>
</gene>
<sequence length="280" mass="29803">MGRITRSAAVTKVTLPPADQPDGALTIDTRADLLSVEEPLELRVNGTTFTTTMRTPGDDIEWAHGFLLGEGVIHQAEDVKTARYCAGATGPHGENTYNVLNVELAAHVPPPSAQSIRLTPTTSACGVCGSSSIEKIMGSCPAPLPAHPLDPDVVVRVPEILREHQKSFRKTGGIHAAGAFTLEGQPIVVREDIGRHNAADKVIGHLLLNNRLPAEDLLLVMSSRASFELAQKAIAARFSALLAVSAATSLAVDLAREANLGLVGFIRGRRFNLYSGRINN</sequence>
<dbReference type="OrthoDB" id="3197277at2"/>
<name>A0A1I2PKC5_9CORY</name>
<feature type="binding site" evidence="3">
    <location>
        <begin position="265"/>
        <end position="270"/>
    </location>
    <ligand>
        <name>Mo-bis(molybdopterin guanine dinucleotide)</name>
        <dbReference type="ChEBI" id="CHEBI:60539"/>
    </ligand>
</feature>
<evidence type="ECO:0000256" key="3">
    <source>
        <dbReference type="HAMAP-Rule" id="MF_00187"/>
    </source>
</evidence>
<dbReference type="Pfam" id="PF02634">
    <property type="entry name" value="FdhD-NarQ"/>
    <property type="match status" value="1"/>
</dbReference>
<dbReference type="GO" id="GO:0016783">
    <property type="term" value="F:sulfurtransferase activity"/>
    <property type="evidence" value="ECO:0007669"/>
    <property type="project" value="InterPro"/>
</dbReference>
<dbReference type="AlphaFoldDB" id="A0A1I2PKC5"/>
<dbReference type="SUPFAM" id="SSF53927">
    <property type="entry name" value="Cytidine deaminase-like"/>
    <property type="match status" value="1"/>
</dbReference>
<proteinExistence type="inferred from homology"/>
<dbReference type="PIRSF" id="PIRSF015626">
    <property type="entry name" value="FdhD"/>
    <property type="match status" value="1"/>
</dbReference>
<dbReference type="STRING" id="185761.SAMN05660282_00104"/>
<dbReference type="Proteomes" id="UP000199065">
    <property type="component" value="Unassembled WGS sequence"/>
</dbReference>
<dbReference type="GO" id="GO:0005737">
    <property type="term" value="C:cytoplasm"/>
    <property type="evidence" value="ECO:0007669"/>
    <property type="project" value="UniProtKB-SubCell"/>
</dbReference>
<dbReference type="Gene3D" id="3.10.20.10">
    <property type="match status" value="1"/>
</dbReference>
<dbReference type="InterPro" id="IPR003786">
    <property type="entry name" value="FdhD"/>
</dbReference>
<protein>
    <recommendedName>
        <fullName evidence="3">Sulfur carrier protein FdhD</fullName>
    </recommendedName>
</protein>
<evidence type="ECO:0000256" key="2">
    <source>
        <dbReference type="ARBA" id="ARBA00023150"/>
    </source>
</evidence>
<reference evidence="4 5" key="1">
    <citation type="submission" date="2016-10" db="EMBL/GenBank/DDBJ databases">
        <authorList>
            <person name="de Groot N.N."/>
        </authorList>
    </citation>
    <scope>NUCLEOTIDE SEQUENCE [LARGE SCALE GENOMIC DNA]</scope>
    <source>
        <strain>J11</strain>
        <strain evidence="5">PG 39</strain>
    </source>
</reference>
<keyword evidence="2 3" id="KW-0501">Molybdenum cofactor biosynthesis</keyword>
<keyword evidence="1 3" id="KW-0963">Cytoplasm</keyword>
<dbReference type="EMBL" id="FOPJ01000001">
    <property type="protein sequence ID" value="SFG16612.1"/>
    <property type="molecule type" value="Genomic_DNA"/>
</dbReference>
<dbReference type="RefSeq" id="WP_092283336.1">
    <property type="nucleotide sequence ID" value="NZ_FOPJ01000001.1"/>
</dbReference>
<dbReference type="PANTHER" id="PTHR30592:SF1">
    <property type="entry name" value="SULFUR CARRIER PROTEIN FDHD"/>
    <property type="match status" value="1"/>
</dbReference>
<dbReference type="NCBIfam" id="TIGR00129">
    <property type="entry name" value="fdhD_narQ"/>
    <property type="match status" value="1"/>
</dbReference>
<dbReference type="HAMAP" id="MF_00187">
    <property type="entry name" value="FdhD"/>
    <property type="match status" value="1"/>
</dbReference>
<dbReference type="NCBIfam" id="NF001943">
    <property type="entry name" value="PRK00724.1-2"/>
    <property type="match status" value="1"/>
</dbReference>
<dbReference type="InterPro" id="IPR016193">
    <property type="entry name" value="Cytidine_deaminase-like"/>
</dbReference>
<evidence type="ECO:0000313" key="5">
    <source>
        <dbReference type="Proteomes" id="UP000199065"/>
    </source>
</evidence>
<keyword evidence="5" id="KW-1185">Reference proteome</keyword>
<comment type="function">
    <text evidence="3">Required for formate dehydrogenase (FDH) activity. Acts as a sulfur carrier protein that transfers sulfur from IscS to the molybdenum cofactor prior to its insertion into FDH.</text>
</comment>
<dbReference type="GO" id="GO:0097163">
    <property type="term" value="F:sulfur carrier activity"/>
    <property type="evidence" value="ECO:0007669"/>
    <property type="project" value="UniProtKB-UniRule"/>
</dbReference>
<comment type="subcellular location">
    <subcellularLocation>
        <location evidence="3">Cytoplasm</location>
    </subcellularLocation>
</comment>
<dbReference type="Gene3D" id="3.40.140.10">
    <property type="entry name" value="Cytidine Deaminase, domain 2"/>
    <property type="match status" value="1"/>
</dbReference>